<keyword evidence="1" id="KW-0175">Coiled coil</keyword>
<dbReference type="EMBL" id="MUXE01000002">
    <property type="protein sequence ID" value="PUE66038.1"/>
    <property type="molecule type" value="Genomic_DNA"/>
</dbReference>
<gene>
    <name evidence="2" type="ORF">B0174_01870</name>
</gene>
<dbReference type="InterPro" id="IPR051454">
    <property type="entry name" value="RNA/ubiquinone_mod_enzymes"/>
</dbReference>
<accession>A0A363D3W6</accession>
<dbReference type="PANTHER" id="PTHR30217">
    <property type="entry name" value="PEPTIDASE U32 FAMILY"/>
    <property type="match status" value="1"/>
</dbReference>
<sequence length="322" mass="36667">MMEILAPAGNLDMAYAAIDAGADAIYVGPTGWSRRTNDSEASDKDIQLMIDYANKNNAEVRIVINTFPSPLEMKAYLKKISTYHHMGAHGYIASDIGVLKYLKSNFPDSKIHVSVGSGISNAMDVKFYEELGSDLIVLPYRWDDNDFKEVKKVSNIGLETFFYETTQTGKLCPGNCIMSSYLSYREVSEQEEAKNEKASANRGSKECYRVCQAAWDLKSDGKENKKAKLKHDANLMLRQLPYFMKINTEVFKISGREKPVDLIQDIVKFYRKVIDSLKKDINTNLAIYEEEMQELGNRWKNQKRKRLGSLINSTKEEKMKIS</sequence>
<evidence type="ECO:0008006" key="4">
    <source>
        <dbReference type="Google" id="ProtNLM"/>
    </source>
</evidence>
<comment type="caution">
    <text evidence="2">The sequence shown here is derived from an EMBL/GenBank/DDBJ whole genome shotgun (WGS) entry which is preliminary data.</text>
</comment>
<reference evidence="2 3" key="1">
    <citation type="submission" date="2017-02" db="EMBL/GenBank/DDBJ databases">
        <title>Arcobacter caeni sp. nov, a new Arcobacter species isolated from reclaimed water.</title>
        <authorList>
            <person name="Figueras M.J."/>
            <person name="Perez-Cataluna A."/>
            <person name="Salas-Masso N."/>
        </authorList>
    </citation>
    <scope>NUCLEOTIDE SEQUENCE [LARGE SCALE GENOMIC DNA]</scope>
    <source>
        <strain evidence="2 3">RW17-10</strain>
    </source>
</reference>
<name>A0A363D3W6_9BACT</name>
<evidence type="ECO:0000313" key="2">
    <source>
        <dbReference type="EMBL" id="PUE66038.1"/>
    </source>
</evidence>
<protein>
    <recommendedName>
        <fullName evidence="4">Peptidase U32</fullName>
    </recommendedName>
</protein>
<dbReference type="PANTHER" id="PTHR30217:SF3">
    <property type="entry name" value="UBIQUINONE BIOSYNTHESIS PROTEIN UBIU"/>
    <property type="match status" value="1"/>
</dbReference>
<dbReference type="SUPFAM" id="SSF51395">
    <property type="entry name" value="FMN-linked oxidoreductases"/>
    <property type="match status" value="1"/>
</dbReference>
<dbReference type="Pfam" id="PF01136">
    <property type="entry name" value="Peptidase_U32"/>
    <property type="match status" value="1"/>
</dbReference>
<dbReference type="InterPro" id="IPR001539">
    <property type="entry name" value="Peptidase_U32"/>
</dbReference>
<dbReference type="Proteomes" id="UP000251135">
    <property type="component" value="Unassembled WGS sequence"/>
</dbReference>
<evidence type="ECO:0000313" key="3">
    <source>
        <dbReference type="Proteomes" id="UP000251135"/>
    </source>
</evidence>
<dbReference type="AlphaFoldDB" id="A0A363D3W6"/>
<proteinExistence type="predicted"/>
<keyword evidence="3" id="KW-1185">Reference proteome</keyword>
<organism evidence="2 3">
    <name type="scientific">Arcobacter caeni</name>
    <dbReference type="NCBI Taxonomy" id="1912877"/>
    <lineage>
        <taxon>Bacteria</taxon>
        <taxon>Pseudomonadati</taxon>
        <taxon>Campylobacterota</taxon>
        <taxon>Epsilonproteobacteria</taxon>
        <taxon>Campylobacterales</taxon>
        <taxon>Arcobacteraceae</taxon>
        <taxon>Arcobacter</taxon>
    </lineage>
</organism>
<evidence type="ECO:0000256" key="1">
    <source>
        <dbReference type="SAM" id="Coils"/>
    </source>
</evidence>
<feature type="coiled-coil region" evidence="1">
    <location>
        <begin position="278"/>
        <end position="305"/>
    </location>
</feature>